<feature type="chain" id="PRO_5009528430" description="LPP20 lipoprotein" evidence="1">
    <location>
        <begin position="25"/>
        <end position="183"/>
    </location>
</feature>
<dbReference type="Gene3D" id="3.10.28.20">
    <property type="entry name" value="Acetamidase/Formamidase-like domains"/>
    <property type="match status" value="1"/>
</dbReference>
<reference evidence="2 3" key="1">
    <citation type="journal article" date="2016" name="Nat. Commun.">
        <title>Thousands of microbial genomes shed light on interconnected biogeochemical processes in an aquifer system.</title>
        <authorList>
            <person name="Anantharaman K."/>
            <person name="Brown C.T."/>
            <person name="Hug L.A."/>
            <person name="Sharon I."/>
            <person name="Castelle C.J."/>
            <person name="Probst A.J."/>
            <person name="Thomas B.C."/>
            <person name="Singh A."/>
            <person name="Wilkins M.J."/>
            <person name="Karaoz U."/>
            <person name="Brodie E.L."/>
            <person name="Williams K.H."/>
            <person name="Hubbard S.S."/>
            <person name="Banfield J.F."/>
        </authorList>
    </citation>
    <scope>NUCLEOTIDE SEQUENCE [LARGE SCALE GENOMIC DNA]</scope>
</reference>
<gene>
    <name evidence="2" type="ORF">A2519_16370</name>
</gene>
<keyword evidence="1" id="KW-0732">Signal</keyword>
<dbReference type="AlphaFoldDB" id="A0A1F7F6F6"/>
<evidence type="ECO:0000256" key="1">
    <source>
        <dbReference type="SAM" id="SignalP"/>
    </source>
</evidence>
<accession>A0A1F7F6F6</accession>
<name>A0A1F7F6F6_UNCRA</name>
<dbReference type="Proteomes" id="UP000179243">
    <property type="component" value="Unassembled WGS sequence"/>
</dbReference>
<comment type="caution">
    <text evidence="2">The sequence shown here is derived from an EMBL/GenBank/DDBJ whole genome shotgun (WGS) entry which is preliminary data.</text>
</comment>
<dbReference type="EMBL" id="MFYX01000110">
    <property type="protein sequence ID" value="OGK02254.1"/>
    <property type="molecule type" value="Genomic_DNA"/>
</dbReference>
<protein>
    <recommendedName>
        <fullName evidence="4">LPP20 lipoprotein</fullName>
    </recommendedName>
</protein>
<evidence type="ECO:0000313" key="3">
    <source>
        <dbReference type="Proteomes" id="UP000179243"/>
    </source>
</evidence>
<proteinExistence type="predicted"/>
<evidence type="ECO:0008006" key="4">
    <source>
        <dbReference type="Google" id="ProtNLM"/>
    </source>
</evidence>
<evidence type="ECO:0000313" key="2">
    <source>
        <dbReference type="EMBL" id="OGK02254.1"/>
    </source>
</evidence>
<organism evidence="2 3">
    <name type="scientific">Candidatus Raymondbacteria bacterium RIFOXYD12_FULL_49_13</name>
    <dbReference type="NCBI Taxonomy" id="1817890"/>
    <lineage>
        <taxon>Bacteria</taxon>
        <taxon>Raymondiibacteriota</taxon>
    </lineage>
</organism>
<sequence>MRFLVPALLGLSLMLVNCGGTKEAAPVDQSGMPAFVLNPPSAPGKLYGTGIAKKASPQLAKDIADLNAKTEIAKILGQKISNMTSQFMQESGINSPEVTEFSQSVTRSITDQNLIGVVIERREFVNGSMYSLAVLNTTDPAVKDFVKQQVTNSLTSREALLSEFRAKQGFENLDKELDKLQNN</sequence>
<feature type="signal peptide" evidence="1">
    <location>
        <begin position="1"/>
        <end position="24"/>
    </location>
</feature>